<dbReference type="SUPFAM" id="SSF47072">
    <property type="entry name" value="Cysteine alpha-hairpin motif"/>
    <property type="match status" value="1"/>
</dbReference>
<evidence type="ECO:0000313" key="1">
    <source>
        <dbReference type="EMBL" id="KMZ63267.1"/>
    </source>
</evidence>
<proteinExistence type="predicted"/>
<dbReference type="AlphaFoldDB" id="A0A0K9P4W6"/>
<dbReference type="OrthoDB" id="2262048at2759"/>
<dbReference type="OMA" id="CQAHVEA"/>
<dbReference type="InterPro" id="IPR009069">
    <property type="entry name" value="Cys_alpha_HP_mot_SF"/>
</dbReference>
<protein>
    <submittedName>
        <fullName evidence="1">Uncharacterized protein</fullName>
    </submittedName>
</protein>
<accession>A0A0K9P4W6</accession>
<dbReference type="PANTHER" id="PTHR36856:SF1">
    <property type="entry name" value="OS07G0175200 PROTEIN"/>
    <property type="match status" value="1"/>
</dbReference>
<dbReference type="EMBL" id="LFYR01001258">
    <property type="protein sequence ID" value="KMZ63267.1"/>
    <property type="molecule type" value="Genomic_DNA"/>
</dbReference>
<keyword evidence="2" id="KW-1185">Reference proteome</keyword>
<gene>
    <name evidence="1" type="ORF">ZOSMA_41G01100</name>
</gene>
<dbReference type="Proteomes" id="UP000036987">
    <property type="component" value="Unassembled WGS sequence"/>
</dbReference>
<sequence>MDRSRSINERPDTTTKIPVSSCDVEALKRCLEENKGDQSKCQAHVEAFKSACSLKKPASSSTPTHTNIT</sequence>
<dbReference type="PANTHER" id="PTHR36856">
    <property type="entry name" value="OS07G0175200 PROTEIN"/>
    <property type="match status" value="1"/>
</dbReference>
<name>A0A0K9P4W6_ZOSMR</name>
<organism evidence="1 2">
    <name type="scientific">Zostera marina</name>
    <name type="common">Eelgrass</name>
    <dbReference type="NCBI Taxonomy" id="29655"/>
    <lineage>
        <taxon>Eukaryota</taxon>
        <taxon>Viridiplantae</taxon>
        <taxon>Streptophyta</taxon>
        <taxon>Embryophyta</taxon>
        <taxon>Tracheophyta</taxon>
        <taxon>Spermatophyta</taxon>
        <taxon>Magnoliopsida</taxon>
        <taxon>Liliopsida</taxon>
        <taxon>Zosteraceae</taxon>
        <taxon>Zostera</taxon>
    </lineage>
</organism>
<evidence type="ECO:0000313" key="2">
    <source>
        <dbReference type="Proteomes" id="UP000036987"/>
    </source>
</evidence>
<reference evidence="2" key="1">
    <citation type="journal article" date="2016" name="Nature">
        <title>The genome of the seagrass Zostera marina reveals angiosperm adaptation to the sea.</title>
        <authorList>
            <person name="Olsen J.L."/>
            <person name="Rouze P."/>
            <person name="Verhelst B."/>
            <person name="Lin Y.-C."/>
            <person name="Bayer T."/>
            <person name="Collen J."/>
            <person name="Dattolo E."/>
            <person name="De Paoli E."/>
            <person name="Dittami S."/>
            <person name="Maumus F."/>
            <person name="Michel G."/>
            <person name="Kersting A."/>
            <person name="Lauritano C."/>
            <person name="Lohaus R."/>
            <person name="Toepel M."/>
            <person name="Tonon T."/>
            <person name="Vanneste K."/>
            <person name="Amirebrahimi M."/>
            <person name="Brakel J."/>
            <person name="Bostroem C."/>
            <person name="Chovatia M."/>
            <person name="Grimwood J."/>
            <person name="Jenkins J.W."/>
            <person name="Jueterbock A."/>
            <person name="Mraz A."/>
            <person name="Stam W.T."/>
            <person name="Tice H."/>
            <person name="Bornberg-Bauer E."/>
            <person name="Green P.J."/>
            <person name="Pearson G.A."/>
            <person name="Procaccini G."/>
            <person name="Duarte C.M."/>
            <person name="Schmutz J."/>
            <person name="Reusch T.B.H."/>
            <person name="Van de Peer Y."/>
        </authorList>
    </citation>
    <scope>NUCLEOTIDE SEQUENCE [LARGE SCALE GENOMIC DNA]</scope>
    <source>
        <strain evidence="2">cv. Finnish</strain>
    </source>
</reference>
<comment type="caution">
    <text evidence="1">The sequence shown here is derived from an EMBL/GenBank/DDBJ whole genome shotgun (WGS) entry which is preliminary data.</text>
</comment>